<dbReference type="PROSITE" id="PS00108">
    <property type="entry name" value="PROTEIN_KINASE_ST"/>
    <property type="match status" value="1"/>
</dbReference>
<dbReference type="InterPro" id="IPR025314">
    <property type="entry name" value="DUF4219"/>
</dbReference>
<keyword evidence="10" id="KW-1185">Reference proteome</keyword>
<dbReference type="Gene3D" id="3.30.200.20">
    <property type="entry name" value="Phosphorylase Kinase, domain 1"/>
    <property type="match status" value="1"/>
</dbReference>
<feature type="transmembrane region" description="Helical" evidence="7">
    <location>
        <begin position="26"/>
        <end position="49"/>
    </location>
</feature>
<name>A0ABQ5B978_9ASTR</name>
<organism evidence="9 10">
    <name type="scientific">Tanacetum coccineum</name>
    <dbReference type="NCBI Taxonomy" id="301880"/>
    <lineage>
        <taxon>Eukaryota</taxon>
        <taxon>Viridiplantae</taxon>
        <taxon>Streptophyta</taxon>
        <taxon>Embryophyta</taxon>
        <taxon>Tracheophyta</taxon>
        <taxon>Spermatophyta</taxon>
        <taxon>Magnoliopsida</taxon>
        <taxon>eudicotyledons</taxon>
        <taxon>Gunneridae</taxon>
        <taxon>Pentapetalae</taxon>
        <taxon>asterids</taxon>
        <taxon>campanulids</taxon>
        <taxon>Asterales</taxon>
        <taxon>Asteraceae</taxon>
        <taxon>Asteroideae</taxon>
        <taxon>Anthemideae</taxon>
        <taxon>Anthemidinae</taxon>
        <taxon>Tanacetum</taxon>
    </lineage>
</organism>
<evidence type="ECO:0000256" key="1">
    <source>
        <dbReference type="ARBA" id="ARBA00022679"/>
    </source>
</evidence>
<dbReference type="Gene3D" id="1.10.510.10">
    <property type="entry name" value="Transferase(Phosphotransferase) domain 1"/>
    <property type="match status" value="1"/>
</dbReference>
<dbReference type="SMART" id="SM00220">
    <property type="entry name" value="S_TKc"/>
    <property type="match status" value="1"/>
</dbReference>
<reference evidence="9" key="2">
    <citation type="submission" date="2022-01" db="EMBL/GenBank/DDBJ databases">
        <authorList>
            <person name="Yamashiro T."/>
            <person name="Shiraishi A."/>
            <person name="Satake H."/>
            <person name="Nakayama K."/>
        </authorList>
    </citation>
    <scope>NUCLEOTIDE SEQUENCE</scope>
</reference>
<dbReference type="Pfam" id="PF13961">
    <property type="entry name" value="DUF4219"/>
    <property type="match status" value="1"/>
</dbReference>
<keyword evidence="7" id="KW-0812">Transmembrane</keyword>
<feature type="binding site" evidence="5">
    <location>
        <position position="114"/>
    </location>
    <ligand>
        <name>ATP</name>
        <dbReference type="ChEBI" id="CHEBI:30616"/>
    </ligand>
</feature>
<dbReference type="Proteomes" id="UP001151760">
    <property type="component" value="Unassembled WGS sequence"/>
</dbReference>
<dbReference type="InterPro" id="IPR011009">
    <property type="entry name" value="Kinase-like_dom_sf"/>
</dbReference>
<comment type="caution">
    <text evidence="9">The sequence shown here is derived from an EMBL/GenBank/DDBJ whole genome shotgun (WGS) entry which is preliminary data.</text>
</comment>
<evidence type="ECO:0000256" key="4">
    <source>
        <dbReference type="ARBA" id="ARBA00022840"/>
    </source>
</evidence>
<keyword evidence="1" id="KW-0808">Transferase</keyword>
<sequence>MRYSDTNFLNAVPVRVRSTSSNQGKIIVLVISLVSVAVLIVAWMIVLYIRKHGCTYEARKLAKMLHNTSSLNFFKYSTLEKATYKWDESNKLGQGGFGTVYKGVLSDGREIAVKRLFFNSRFKAAEFYNEVNMVNSVQHKNLVKLLGCSCSGPESILVYEYLPNTSLDHFIFDATKGKFLNWEKRFNIIIGTTEGLVYLHENIKTRIIHRDIKAANILLDLRFRAKIADFGLAISFQDDKSQVSSGIAGTLGYMAPEYLAHGQLTEKTDVYSFGVLLLEVVTGMENNRNKNVEYTDGLVSTVWKHFKQGTLEKIFDPNLMMHIYPNISYHKEALRVVQVRLICIQEAPSLRPIMSTVLKMLAENDEPLPAPTTPPFIDENMELNHITPRLPHLPKCDGDDSSSIATASHSDFYPDINGESSQPPVKDTTLTFQCLILTLTNYAIWSMRMEVLLGIHGVWDVVDSGLAGAKKNNIVKG</sequence>
<accession>A0ABQ5B978</accession>
<dbReference type="InterPro" id="IPR000719">
    <property type="entry name" value="Prot_kinase_dom"/>
</dbReference>
<evidence type="ECO:0000256" key="2">
    <source>
        <dbReference type="ARBA" id="ARBA00022741"/>
    </source>
</evidence>
<evidence type="ECO:0000313" key="10">
    <source>
        <dbReference type="Proteomes" id="UP001151760"/>
    </source>
</evidence>
<dbReference type="PROSITE" id="PS00107">
    <property type="entry name" value="PROTEIN_KINASE_ATP"/>
    <property type="match status" value="1"/>
</dbReference>
<dbReference type="PANTHER" id="PTHR47973">
    <property type="entry name" value="CYSTEINE-RICH RECEPTOR-LIKE PROTEIN KINASE 3"/>
    <property type="match status" value="1"/>
</dbReference>
<keyword evidence="7" id="KW-1133">Transmembrane helix</keyword>
<dbReference type="SUPFAM" id="SSF56112">
    <property type="entry name" value="Protein kinase-like (PK-like)"/>
    <property type="match status" value="1"/>
</dbReference>
<keyword evidence="3" id="KW-0418">Kinase</keyword>
<evidence type="ECO:0000259" key="8">
    <source>
        <dbReference type="PROSITE" id="PS50011"/>
    </source>
</evidence>
<keyword evidence="6" id="KW-0723">Serine/threonine-protein kinase</keyword>
<proteinExistence type="inferred from homology"/>
<evidence type="ECO:0000256" key="6">
    <source>
        <dbReference type="RuleBase" id="RU000304"/>
    </source>
</evidence>
<dbReference type="InterPro" id="IPR052059">
    <property type="entry name" value="CR_Ser/Thr_kinase"/>
</dbReference>
<keyword evidence="2 5" id="KW-0547">Nucleotide-binding</keyword>
<reference evidence="9" key="1">
    <citation type="journal article" date="2022" name="Int. J. Mol. Sci.">
        <title>Draft Genome of Tanacetum Coccineum: Genomic Comparison of Closely Related Tanacetum-Family Plants.</title>
        <authorList>
            <person name="Yamashiro T."/>
            <person name="Shiraishi A."/>
            <person name="Nakayama K."/>
            <person name="Satake H."/>
        </authorList>
    </citation>
    <scope>NUCLEOTIDE SEQUENCE</scope>
</reference>
<keyword evidence="4 5" id="KW-0067">ATP-binding</keyword>
<comment type="similarity">
    <text evidence="6">Belongs to the protein kinase superfamily.</text>
</comment>
<evidence type="ECO:0000313" key="9">
    <source>
        <dbReference type="EMBL" id="GJT10051.1"/>
    </source>
</evidence>
<dbReference type="PROSITE" id="PS50011">
    <property type="entry name" value="PROTEIN_KINASE_DOM"/>
    <property type="match status" value="1"/>
</dbReference>
<evidence type="ECO:0000256" key="3">
    <source>
        <dbReference type="ARBA" id="ARBA00022777"/>
    </source>
</evidence>
<dbReference type="InterPro" id="IPR017441">
    <property type="entry name" value="Protein_kinase_ATP_BS"/>
</dbReference>
<dbReference type="InterPro" id="IPR008271">
    <property type="entry name" value="Ser/Thr_kinase_AS"/>
</dbReference>
<dbReference type="Pfam" id="PF00069">
    <property type="entry name" value="Pkinase"/>
    <property type="match status" value="1"/>
</dbReference>
<keyword evidence="7" id="KW-0472">Membrane</keyword>
<evidence type="ECO:0000256" key="5">
    <source>
        <dbReference type="PROSITE-ProRule" id="PRU10141"/>
    </source>
</evidence>
<feature type="domain" description="Protein kinase" evidence="8">
    <location>
        <begin position="86"/>
        <end position="377"/>
    </location>
</feature>
<protein>
    <submittedName>
        <fullName evidence="9">Cysteine-rich receptor-like protein kinase 2</fullName>
    </submittedName>
</protein>
<evidence type="ECO:0000256" key="7">
    <source>
        <dbReference type="SAM" id="Phobius"/>
    </source>
</evidence>
<dbReference type="CDD" id="cd14066">
    <property type="entry name" value="STKc_IRAK"/>
    <property type="match status" value="1"/>
</dbReference>
<dbReference type="EMBL" id="BQNB010012958">
    <property type="protein sequence ID" value="GJT10051.1"/>
    <property type="molecule type" value="Genomic_DNA"/>
</dbReference>
<gene>
    <name evidence="9" type="ORF">Tco_0857093</name>
</gene>